<keyword evidence="1" id="KW-0698">rRNA processing</keyword>
<dbReference type="OrthoDB" id="9788191at2"/>
<dbReference type="InterPro" id="IPR002676">
    <property type="entry name" value="RimM_N"/>
</dbReference>
<dbReference type="PANTHER" id="PTHR33692:SF1">
    <property type="entry name" value="RIBOSOME MATURATION FACTOR RIMM"/>
    <property type="match status" value="1"/>
</dbReference>
<accession>A0A1U9KNX0</accession>
<evidence type="ECO:0000313" key="5">
    <source>
        <dbReference type="Proteomes" id="UP000188604"/>
    </source>
</evidence>
<dbReference type="NCBIfam" id="TIGR02273">
    <property type="entry name" value="16S_RimM"/>
    <property type="match status" value="1"/>
</dbReference>
<comment type="function">
    <text evidence="1">An accessory protein needed during the final step in the assembly of 30S ribosomal subunit, possibly for assembly of the head region. Essential for efficient processing of 16S rRNA. May be needed both before and after RbfA during the maturation of 16S rRNA. It has affinity for free ribosomal 30S subunits but not for 70S ribosomes.</text>
</comment>
<protein>
    <recommendedName>
        <fullName evidence="1">Ribosome maturation factor RimM</fullName>
    </recommendedName>
</protein>
<sequence length="185" mass="19572">MSQPANQHDILIATVGRPHGVRGLVHLHAATEDPAAVEDLGALYDGQGRAWTVSWRAPGIAVLTDASGASVADRDAAARLANLKLYVSRDRLPQVAEDEFYHADLLGLRAVTPEGAALGTVRLVHDYGAGVSLEIAGADRDWIVPFTRACVPVVDVAGNCLTVVPPHEIEVEGDLSGRDDVSVRT</sequence>
<comment type="subunit">
    <text evidence="1">Binds ribosomal protein uS19.</text>
</comment>
<comment type="subcellular location">
    <subcellularLocation>
        <location evidence="1">Cytoplasm</location>
    </subcellularLocation>
</comment>
<evidence type="ECO:0000259" key="2">
    <source>
        <dbReference type="Pfam" id="PF01782"/>
    </source>
</evidence>
<dbReference type="GO" id="GO:0005840">
    <property type="term" value="C:ribosome"/>
    <property type="evidence" value="ECO:0007669"/>
    <property type="project" value="InterPro"/>
</dbReference>
<feature type="domain" description="Ribosome maturation factor RimM PRC barrel" evidence="3">
    <location>
        <begin position="103"/>
        <end position="168"/>
    </location>
</feature>
<evidence type="ECO:0000313" key="4">
    <source>
        <dbReference type="EMBL" id="AQS87511.1"/>
    </source>
</evidence>
<dbReference type="GO" id="GO:0005737">
    <property type="term" value="C:cytoplasm"/>
    <property type="evidence" value="ECO:0007669"/>
    <property type="project" value="UniProtKB-SubCell"/>
</dbReference>
<dbReference type="PANTHER" id="PTHR33692">
    <property type="entry name" value="RIBOSOME MATURATION FACTOR RIMM"/>
    <property type="match status" value="1"/>
</dbReference>
<comment type="similarity">
    <text evidence="1">Belongs to the RimM family.</text>
</comment>
<dbReference type="InterPro" id="IPR056792">
    <property type="entry name" value="PRC_RimM"/>
</dbReference>
<dbReference type="InterPro" id="IPR011961">
    <property type="entry name" value="RimM"/>
</dbReference>
<dbReference type="GO" id="GO:0006364">
    <property type="term" value="P:rRNA processing"/>
    <property type="evidence" value="ECO:0007669"/>
    <property type="project" value="UniProtKB-UniRule"/>
</dbReference>
<keyword evidence="1" id="KW-0690">Ribosome biogenesis</keyword>
<dbReference type="Pfam" id="PF01782">
    <property type="entry name" value="RimM"/>
    <property type="match status" value="1"/>
</dbReference>
<dbReference type="STRING" id="320497.A0U93_05685"/>
<keyword evidence="1" id="KW-0963">Cytoplasm</keyword>
<evidence type="ECO:0000259" key="3">
    <source>
        <dbReference type="Pfam" id="PF24986"/>
    </source>
</evidence>
<dbReference type="GO" id="GO:0042274">
    <property type="term" value="P:ribosomal small subunit biogenesis"/>
    <property type="evidence" value="ECO:0007669"/>
    <property type="project" value="UniProtKB-UniRule"/>
</dbReference>
<gene>
    <name evidence="1" type="primary">rimM</name>
    <name evidence="4" type="ORF">A0U93_05685</name>
</gene>
<dbReference type="InterPro" id="IPR036976">
    <property type="entry name" value="RimM_N_sf"/>
</dbReference>
<dbReference type="Pfam" id="PF24986">
    <property type="entry name" value="PRC_RimM"/>
    <property type="match status" value="1"/>
</dbReference>
<dbReference type="Proteomes" id="UP000188604">
    <property type="component" value="Chromosome"/>
</dbReference>
<dbReference type="GO" id="GO:0043022">
    <property type="term" value="F:ribosome binding"/>
    <property type="evidence" value="ECO:0007669"/>
    <property type="project" value="InterPro"/>
</dbReference>
<dbReference type="Gene3D" id="2.40.30.60">
    <property type="entry name" value="RimM"/>
    <property type="match status" value="1"/>
</dbReference>
<name>A0A1U9KNX0_9PROT</name>
<keyword evidence="5" id="KW-1185">Reference proteome</keyword>
<dbReference type="EMBL" id="CP014691">
    <property type="protein sequence ID" value="AQS87511.1"/>
    <property type="molecule type" value="Genomic_DNA"/>
</dbReference>
<feature type="domain" description="RimM N-terminal" evidence="2">
    <location>
        <begin position="12"/>
        <end position="90"/>
    </location>
</feature>
<dbReference type="RefSeq" id="WP_077806498.1">
    <property type="nucleotide sequence ID" value="NZ_BJXS01000009.1"/>
</dbReference>
<reference evidence="4 5" key="1">
    <citation type="submission" date="2016-03" db="EMBL/GenBank/DDBJ databases">
        <title>Acetic acid bacteria sequencing.</title>
        <authorList>
            <person name="Brandt J."/>
            <person name="Jakob F."/>
            <person name="Vogel R.F."/>
        </authorList>
    </citation>
    <scope>NUCLEOTIDE SEQUENCE [LARGE SCALE GENOMIC DNA]</scope>
    <source>
        <strain evidence="4 5">NBRC 101099</strain>
    </source>
</reference>
<comment type="domain">
    <text evidence="1">The PRC barrel domain binds ribosomal protein uS19.</text>
</comment>
<dbReference type="Gene3D" id="2.30.30.240">
    <property type="entry name" value="PRC-barrel domain"/>
    <property type="match status" value="1"/>
</dbReference>
<evidence type="ECO:0000256" key="1">
    <source>
        <dbReference type="HAMAP-Rule" id="MF_00014"/>
    </source>
</evidence>
<organism evidence="4 5">
    <name type="scientific">Neoasaia chiangmaiensis</name>
    <dbReference type="NCBI Taxonomy" id="320497"/>
    <lineage>
        <taxon>Bacteria</taxon>
        <taxon>Pseudomonadati</taxon>
        <taxon>Pseudomonadota</taxon>
        <taxon>Alphaproteobacteria</taxon>
        <taxon>Acetobacterales</taxon>
        <taxon>Acetobacteraceae</taxon>
        <taxon>Neoasaia</taxon>
    </lineage>
</organism>
<dbReference type="HAMAP" id="MF_00014">
    <property type="entry name" value="Ribosome_mat_RimM"/>
    <property type="match status" value="1"/>
</dbReference>
<keyword evidence="1" id="KW-0143">Chaperone</keyword>
<dbReference type="SUPFAM" id="SSF50447">
    <property type="entry name" value="Translation proteins"/>
    <property type="match status" value="1"/>
</dbReference>
<dbReference type="SUPFAM" id="SSF50346">
    <property type="entry name" value="PRC-barrel domain"/>
    <property type="match status" value="1"/>
</dbReference>
<dbReference type="AlphaFoldDB" id="A0A1U9KNX0"/>
<proteinExistence type="inferred from homology"/>
<dbReference type="KEGG" id="nch:A0U93_05685"/>
<dbReference type="InterPro" id="IPR009000">
    <property type="entry name" value="Transl_B-barrel_sf"/>
</dbReference>
<dbReference type="InterPro" id="IPR011033">
    <property type="entry name" value="PRC_barrel-like_sf"/>
</dbReference>